<proteinExistence type="predicted"/>
<dbReference type="OrthoDB" id="1948945at2"/>
<evidence type="ECO:0008006" key="3">
    <source>
        <dbReference type="Google" id="ProtNLM"/>
    </source>
</evidence>
<dbReference type="GO" id="GO:0030638">
    <property type="term" value="P:polyketide metabolic process"/>
    <property type="evidence" value="ECO:0007669"/>
    <property type="project" value="InterPro"/>
</dbReference>
<dbReference type="InterPro" id="IPR009959">
    <property type="entry name" value="Cyclase_SnoaL-like"/>
</dbReference>
<evidence type="ECO:0000313" key="2">
    <source>
        <dbReference type="Proteomes" id="UP000271700"/>
    </source>
</evidence>
<dbReference type="PANTHER" id="PTHR38436:SF1">
    <property type="entry name" value="ESTER CYCLASE"/>
    <property type="match status" value="1"/>
</dbReference>
<dbReference type="RefSeq" id="WP_010443168.1">
    <property type="nucleotide sequence ID" value="NZ_AEYW01000022.1"/>
</dbReference>
<dbReference type="AlphaFoldDB" id="A0A497ZER0"/>
<dbReference type="EMBL" id="RCCT01000004">
    <property type="protein sequence ID" value="RLK03476.1"/>
    <property type="molecule type" value="Genomic_DNA"/>
</dbReference>
<dbReference type="PANTHER" id="PTHR38436">
    <property type="entry name" value="POLYKETIDE CYCLASE SNOAL-LIKE DOMAIN"/>
    <property type="match status" value="1"/>
</dbReference>
<accession>A0A497ZER0</accession>
<gene>
    <name evidence="1" type="ORF">CLV75_2846</name>
</gene>
<evidence type="ECO:0000313" key="1">
    <source>
        <dbReference type="EMBL" id="RLK03476.1"/>
    </source>
</evidence>
<dbReference type="SUPFAM" id="SSF54427">
    <property type="entry name" value="NTF2-like"/>
    <property type="match status" value="2"/>
</dbReference>
<dbReference type="Gene3D" id="3.10.450.50">
    <property type="match status" value="2"/>
</dbReference>
<name>A0A497ZER0_9RHOB</name>
<dbReference type="Proteomes" id="UP000271700">
    <property type="component" value="Unassembled WGS sequence"/>
</dbReference>
<protein>
    <recommendedName>
        <fullName evidence="3">SnoaL-like protein</fullName>
    </recommendedName>
</protein>
<sequence length="333" mass="36639">MTQDLKSAKALVQGYNAARDVAASGDATAAACQSYLSSDHTYRGMRPFYDIKGPKALAETVWSPLKSAMSTIQRRPDIFFASHADLDPEAGAWVVEMGNLLCDFTADWLSIPATGKSIYLPYATMSRVLAGTIVETVEFLDILAVLTQAGRNPLALHQTGGMMMSPGPKTHDGLVCNPLPEDLTRDTYDLTHAMLTDLALGYTSPGDHLVRFWHPNMNWFGPTGIGVSLSIPGYQRGHTLPFEKKQDVVKIHDWELALAEGNFAAFMWWPCLTLRNTGDYLGVPANDAAAEMRVVDLYRRDGDKLAENWIFIDILHFLAEQGVDLLANTGETE</sequence>
<reference evidence="1 2" key="1">
    <citation type="submission" date="2018-10" db="EMBL/GenBank/DDBJ databases">
        <title>Genomic Encyclopedia of Archaeal and Bacterial Type Strains, Phase II (KMG-II): from individual species to whole genera.</title>
        <authorList>
            <person name="Goeker M."/>
        </authorList>
    </citation>
    <scope>NUCLEOTIDE SEQUENCE [LARGE SCALE GENOMIC DNA]</scope>
    <source>
        <strain evidence="1 2">DSM 29317</strain>
    </source>
</reference>
<dbReference type="STRING" id="981384.GCA_000192475_00786"/>
<keyword evidence="2" id="KW-1185">Reference proteome</keyword>
<dbReference type="InterPro" id="IPR032710">
    <property type="entry name" value="NTF2-like_dom_sf"/>
</dbReference>
<organism evidence="1 2">
    <name type="scientific">Ruegeria conchae</name>
    <dbReference type="NCBI Taxonomy" id="981384"/>
    <lineage>
        <taxon>Bacteria</taxon>
        <taxon>Pseudomonadati</taxon>
        <taxon>Pseudomonadota</taxon>
        <taxon>Alphaproteobacteria</taxon>
        <taxon>Rhodobacterales</taxon>
        <taxon>Roseobacteraceae</taxon>
        <taxon>Ruegeria</taxon>
    </lineage>
</organism>
<comment type="caution">
    <text evidence="1">The sequence shown here is derived from an EMBL/GenBank/DDBJ whole genome shotgun (WGS) entry which is preliminary data.</text>
</comment>